<evidence type="ECO:0000313" key="2">
    <source>
        <dbReference type="EMBL" id="KFE62750.1"/>
    </source>
</evidence>
<dbReference type="Proteomes" id="UP000028725">
    <property type="component" value="Unassembled WGS sequence"/>
</dbReference>
<keyword evidence="3" id="KW-1185">Reference proteome</keyword>
<reference evidence="2 3" key="1">
    <citation type="submission" date="2014-04" db="EMBL/GenBank/DDBJ databases">
        <title>Genome assembly of Hyalangium minutum DSM 14724.</title>
        <authorList>
            <person name="Sharma G."/>
            <person name="Subramanian S."/>
        </authorList>
    </citation>
    <scope>NUCLEOTIDE SEQUENCE [LARGE SCALE GENOMIC DNA]</scope>
    <source>
        <strain evidence="2 3">DSM 14724</strain>
    </source>
</reference>
<dbReference type="AlphaFoldDB" id="A0A085W4Y7"/>
<protein>
    <submittedName>
        <fullName evidence="2">Uncharacterized protein</fullName>
    </submittedName>
</protein>
<dbReference type="RefSeq" id="WP_044197044.1">
    <property type="nucleotide sequence ID" value="NZ_JMCB01000020.1"/>
</dbReference>
<dbReference type="STRING" id="394096.DB31_3864"/>
<feature type="compositionally biased region" description="Low complexity" evidence="1">
    <location>
        <begin position="265"/>
        <end position="285"/>
    </location>
</feature>
<organism evidence="2 3">
    <name type="scientific">Hyalangium minutum</name>
    <dbReference type="NCBI Taxonomy" id="394096"/>
    <lineage>
        <taxon>Bacteria</taxon>
        <taxon>Pseudomonadati</taxon>
        <taxon>Myxococcota</taxon>
        <taxon>Myxococcia</taxon>
        <taxon>Myxococcales</taxon>
        <taxon>Cystobacterineae</taxon>
        <taxon>Archangiaceae</taxon>
        <taxon>Hyalangium</taxon>
    </lineage>
</organism>
<dbReference type="EMBL" id="JMCB01000020">
    <property type="protein sequence ID" value="KFE62750.1"/>
    <property type="molecule type" value="Genomic_DNA"/>
</dbReference>
<evidence type="ECO:0000256" key="1">
    <source>
        <dbReference type="SAM" id="MobiDB-lite"/>
    </source>
</evidence>
<sequence>MHERLLPPSAAPNAWETVPDAEQNFTVSVPRGWRSRAWVQSNGTIPVQLVKTESPDGETSLFLGDPTIPQFMDPAAVVFSPPPGVVVRPYISIEHFLPFYAQQRFGGLPGFKMGSMAPSPELFQLLLQSAQRTGAQVGITAGRFTFSFDEGPRRVQALLFGACTNFGPIWFAEVYGVSTVGQAEAFAPALLEMLASRRTNPAVIRRLQEERARSAAQHQATMAMINQNTAFLQSQHQQNMSALRGMAASHQAHMDSLHASHDAHNAAWQSQQAAQSAAHSAYMHSHSSDDSHRRSINAITEERTVMDREGNTYQVADGYDRYFRRRSDGAWIGTPAHRDLRDIPGVNPDDYEEVKIKV</sequence>
<comment type="caution">
    <text evidence="2">The sequence shown here is derived from an EMBL/GenBank/DDBJ whole genome shotgun (WGS) entry which is preliminary data.</text>
</comment>
<proteinExistence type="predicted"/>
<name>A0A085W4Y7_9BACT</name>
<accession>A0A085W4Y7</accession>
<dbReference type="OrthoDB" id="8902323at2"/>
<gene>
    <name evidence="2" type="ORF">DB31_3864</name>
</gene>
<evidence type="ECO:0000313" key="3">
    <source>
        <dbReference type="Proteomes" id="UP000028725"/>
    </source>
</evidence>
<feature type="region of interest" description="Disordered" evidence="1">
    <location>
        <begin position="261"/>
        <end position="294"/>
    </location>
</feature>